<name>T1ABC1_9ZZZZ</name>
<dbReference type="InterPro" id="IPR036908">
    <property type="entry name" value="RlpA-like_sf"/>
</dbReference>
<dbReference type="InterPro" id="IPR009009">
    <property type="entry name" value="RlpA-like_DPBB"/>
</dbReference>
<dbReference type="CDD" id="cd22268">
    <property type="entry name" value="DPBB_RlpA-like"/>
    <property type="match status" value="1"/>
</dbReference>
<accession>T1ABC1</accession>
<evidence type="ECO:0000256" key="2">
    <source>
        <dbReference type="ARBA" id="ARBA00023316"/>
    </source>
</evidence>
<dbReference type="AlphaFoldDB" id="T1ABC1"/>
<evidence type="ECO:0000259" key="3">
    <source>
        <dbReference type="Pfam" id="PF03330"/>
    </source>
</evidence>
<dbReference type="HAMAP" id="MF_02071">
    <property type="entry name" value="RlpA"/>
    <property type="match status" value="1"/>
</dbReference>
<reference evidence="4" key="1">
    <citation type="submission" date="2013-08" db="EMBL/GenBank/DDBJ databases">
        <authorList>
            <person name="Mendez C."/>
            <person name="Richter M."/>
            <person name="Ferrer M."/>
            <person name="Sanchez J."/>
        </authorList>
    </citation>
    <scope>NUCLEOTIDE SEQUENCE</scope>
</reference>
<dbReference type="NCBIfam" id="TIGR00413">
    <property type="entry name" value="rlpA"/>
    <property type="match status" value="1"/>
</dbReference>
<dbReference type="EMBL" id="AUZX01008839">
    <property type="protein sequence ID" value="EQD54337.1"/>
    <property type="molecule type" value="Genomic_DNA"/>
</dbReference>
<dbReference type="Gene3D" id="2.40.40.10">
    <property type="entry name" value="RlpA-like domain"/>
    <property type="match status" value="1"/>
</dbReference>
<dbReference type="PANTHER" id="PTHR34183:SF8">
    <property type="entry name" value="ENDOLYTIC PEPTIDOGLYCAN TRANSGLYCOSYLASE RLPA-RELATED"/>
    <property type="match status" value="1"/>
</dbReference>
<dbReference type="InterPro" id="IPR034718">
    <property type="entry name" value="RlpA"/>
</dbReference>
<evidence type="ECO:0000256" key="1">
    <source>
        <dbReference type="ARBA" id="ARBA00023239"/>
    </source>
</evidence>
<feature type="non-terminal residue" evidence="4">
    <location>
        <position position="135"/>
    </location>
</feature>
<dbReference type="InterPro" id="IPR012997">
    <property type="entry name" value="RplA"/>
</dbReference>
<feature type="domain" description="RlpA-like protein double-psi beta-barrel" evidence="3">
    <location>
        <begin position="17"/>
        <end position="107"/>
    </location>
</feature>
<sequence length="135" mass="14317">VADHGCYRVLASAVGYTATGTASWYGTGDAGRPTASGVPFDPNAMRIANKVLPFGTWVKIRNLHNGREAVAMVDDRGPFYGGRIIDATPAVARQLGYFLDGTAPVRVEAIPPGELSAAQREAAQTDEHVAVDYAR</sequence>
<dbReference type="SUPFAM" id="SSF50685">
    <property type="entry name" value="Barwin-like endoglucanases"/>
    <property type="match status" value="1"/>
</dbReference>
<evidence type="ECO:0000313" key="4">
    <source>
        <dbReference type="EMBL" id="EQD54337.1"/>
    </source>
</evidence>
<dbReference type="Pfam" id="PF03330">
    <property type="entry name" value="DPBB_1"/>
    <property type="match status" value="1"/>
</dbReference>
<gene>
    <name evidence="4" type="ORF">B1A_12213</name>
</gene>
<keyword evidence="2" id="KW-0961">Cell wall biogenesis/degradation</keyword>
<dbReference type="GO" id="GO:0071555">
    <property type="term" value="P:cell wall organization"/>
    <property type="evidence" value="ECO:0007669"/>
    <property type="project" value="UniProtKB-KW"/>
</dbReference>
<keyword evidence="1" id="KW-0456">Lyase</keyword>
<protein>
    <submittedName>
        <fullName evidence="4">RlpA family protein</fullName>
    </submittedName>
</protein>
<dbReference type="PANTHER" id="PTHR34183">
    <property type="entry name" value="ENDOLYTIC PEPTIDOGLYCAN TRANSGLYCOSYLASE RLPA"/>
    <property type="match status" value="1"/>
</dbReference>
<dbReference type="GO" id="GO:0016829">
    <property type="term" value="F:lyase activity"/>
    <property type="evidence" value="ECO:0007669"/>
    <property type="project" value="UniProtKB-KW"/>
</dbReference>
<proteinExistence type="inferred from homology"/>
<feature type="non-terminal residue" evidence="4">
    <location>
        <position position="1"/>
    </location>
</feature>
<comment type="caution">
    <text evidence="4">The sequence shown here is derived from an EMBL/GenBank/DDBJ whole genome shotgun (WGS) entry which is preliminary data.</text>
</comment>
<reference evidence="4" key="2">
    <citation type="journal article" date="2014" name="ISME J.">
        <title>Microbial stratification in low pH oxic and suboxic macroscopic growths along an acid mine drainage.</title>
        <authorList>
            <person name="Mendez-Garcia C."/>
            <person name="Mesa V."/>
            <person name="Sprenger R.R."/>
            <person name="Richter M."/>
            <person name="Diez M.S."/>
            <person name="Solano J."/>
            <person name="Bargiela R."/>
            <person name="Golyshina O.V."/>
            <person name="Manteca A."/>
            <person name="Ramos J.L."/>
            <person name="Gallego J.R."/>
            <person name="Llorente I."/>
            <person name="Martins Dos Santos V.A."/>
            <person name="Jensen O.N."/>
            <person name="Pelaez A.I."/>
            <person name="Sanchez J."/>
            <person name="Ferrer M."/>
        </authorList>
    </citation>
    <scope>NUCLEOTIDE SEQUENCE</scope>
</reference>
<organism evidence="4">
    <name type="scientific">mine drainage metagenome</name>
    <dbReference type="NCBI Taxonomy" id="410659"/>
    <lineage>
        <taxon>unclassified sequences</taxon>
        <taxon>metagenomes</taxon>
        <taxon>ecological metagenomes</taxon>
    </lineage>
</organism>